<dbReference type="Pfam" id="PF13280">
    <property type="entry name" value="WYL"/>
    <property type="match status" value="1"/>
</dbReference>
<feature type="domain" description="WYL" evidence="1">
    <location>
        <begin position="129"/>
        <end position="195"/>
    </location>
</feature>
<dbReference type="PANTHER" id="PTHR34580">
    <property type="match status" value="1"/>
</dbReference>
<keyword evidence="5" id="KW-1185">Reference proteome</keyword>
<dbReference type="Pfam" id="PF26109">
    <property type="entry name" value="WHD_BrxR"/>
    <property type="match status" value="1"/>
</dbReference>
<feature type="domain" description="DNA-binding transcriptional repressor CapW winged helix-turn-helix" evidence="3">
    <location>
        <begin position="15"/>
        <end position="96"/>
    </location>
</feature>
<dbReference type="PIRSF" id="PIRSF015558">
    <property type="entry name" value="Txn_reg_DeoR_prd"/>
    <property type="match status" value="1"/>
</dbReference>
<proteinExistence type="predicted"/>
<dbReference type="InterPro" id="IPR051534">
    <property type="entry name" value="CBASS_pafABC_assoc_protein"/>
</dbReference>
<evidence type="ECO:0000313" key="5">
    <source>
        <dbReference type="Proteomes" id="UP001595962"/>
    </source>
</evidence>
<dbReference type="Proteomes" id="UP001595962">
    <property type="component" value="Unassembled WGS sequence"/>
</dbReference>
<protein>
    <submittedName>
        <fullName evidence="4">WYL domain-containing protein</fullName>
    </submittedName>
</protein>
<dbReference type="InterPro" id="IPR059020">
    <property type="entry name" value="CapW_CTD"/>
</dbReference>
<name>A0ABV9JH24_9GAMM</name>
<evidence type="ECO:0000259" key="3">
    <source>
        <dbReference type="Pfam" id="PF26109"/>
    </source>
</evidence>
<accession>A0ABV9JH24</accession>
<evidence type="ECO:0000259" key="1">
    <source>
        <dbReference type="Pfam" id="PF13280"/>
    </source>
</evidence>
<comment type="caution">
    <text evidence="4">The sequence shown here is derived from an EMBL/GenBank/DDBJ whole genome shotgun (WGS) entry which is preliminary data.</text>
</comment>
<organism evidence="4 5">
    <name type="scientific">Rheinheimera marina</name>
    <dbReference type="NCBI Taxonomy" id="1774958"/>
    <lineage>
        <taxon>Bacteria</taxon>
        <taxon>Pseudomonadati</taxon>
        <taxon>Pseudomonadota</taxon>
        <taxon>Gammaproteobacteria</taxon>
        <taxon>Chromatiales</taxon>
        <taxon>Chromatiaceae</taxon>
        <taxon>Rheinheimera</taxon>
    </lineage>
</organism>
<dbReference type="RefSeq" id="WP_377331674.1">
    <property type="nucleotide sequence ID" value="NZ_JBHSGB010000003.1"/>
</dbReference>
<evidence type="ECO:0000259" key="2">
    <source>
        <dbReference type="Pfam" id="PF26107"/>
    </source>
</evidence>
<dbReference type="EMBL" id="JBHSGB010000003">
    <property type="protein sequence ID" value="MFC4654015.1"/>
    <property type="molecule type" value="Genomic_DNA"/>
</dbReference>
<evidence type="ECO:0000313" key="4">
    <source>
        <dbReference type="EMBL" id="MFC4654015.1"/>
    </source>
</evidence>
<gene>
    <name evidence="4" type="ORF">ACFO3I_03130</name>
</gene>
<dbReference type="Pfam" id="PF26107">
    <property type="entry name" value="BrxR_CTD"/>
    <property type="match status" value="1"/>
</dbReference>
<dbReference type="PANTHER" id="PTHR34580:SF3">
    <property type="entry name" value="PROTEIN PAFB"/>
    <property type="match status" value="1"/>
</dbReference>
<sequence>MSEVANSAWPYSWEVIMRYRLIEIIALWEGRLTSNHLCHSFQIQRQQASKDINRYNKEIAPGNLVLDRKLKGYKPSSSFKPVFTKGLADEYLHAMASRREIAHTFSSLDLGFDQTEMLHPPMRQVNPDILRALVQAARDGQKIDMGYVSLKSPDEESRIITPHTLVFTPLRWHVRAYCEKNRDYRDFVLSRFRSIHGVEGSSDNLKEQDERWNTLVNIVLKPDPRLTDYQRSIVEHDYDMTDGKHVISTRSALIPYAIQLLNIDLSKLDIKPEAQQIVVDNLDEVEKHAF</sequence>
<feature type="domain" description="DNA-binding transcriptional repressor CapW C-terminal dimerisation" evidence="2">
    <location>
        <begin position="216"/>
        <end position="285"/>
    </location>
</feature>
<dbReference type="InterPro" id="IPR016634">
    <property type="entry name" value="CapW-like"/>
</dbReference>
<reference evidence="5" key="1">
    <citation type="journal article" date="2019" name="Int. J. Syst. Evol. Microbiol.">
        <title>The Global Catalogue of Microorganisms (GCM) 10K type strain sequencing project: providing services to taxonomists for standard genome sequencing and annotation.</title>
        <authorList>
            <consortium name="The Broad Institute Genomics Platform"/>
            <consortium name="The Broad Institute Genome Sequencing Center for Infectious Disease"/>
            <person name="Wu L."/>
            <person name="Ma J."/>
        </authorList>
    </citation>
    <scope>NUCLEOTIDE SEQUENCE [LARGE SCALE GENOMIC DNA]</scope>
    <source>
        <strain evidence="5">DT28</strain>
    </source>
</reference>
<dbReference type="PROSITE" id="PS52050">
    <property type="entry name" value="WYL"/>
    <property type="match status" value="1"/>
</dbReference>
<dbReference type="InterPro" id="IPR026881">
    <property type="entry name" value="WYL_dom"/>
</dbReference>
<dbReference type="InterPro" id="IPR059019">
    <property type="entry name" value="WHD_CapW"/>
</dbReference>